<name>A0A514LHQ5_9BACI</name>
<dbReference type="RefSeq" id="WP_142089405.1">
    <property type="nucleotide sequence ID" value="NZ_CP035485.1"/>
</dbReference>
<proteinExistence type="predicted"/>
<dbReference type="Pfam" id="PF02037">
    <property type="entry name" value="SAP"/>
    <property type="match status" value="1"/>
</dbReference>
<dbReference type="AlphaFoldDB" id="A0A514LHQ5"/>
<evidence type="ECO:0000313" key="3">
    <source>
        <dbReference type="Proteomes" id="UP000319756"/>
    </source>
</evidence>
<accession>A0A514LHQ5</accession>
<gene>
    <name evidence="2" type="ORF">EPH95_09420</name>
</gene>
<dbReference type="PROSITE" id="PS50800">
    <property type="entry name" value="SAP"/>
    <property type="match status" value="1"/>
</dbReference>
<dbReference type="KEGG" id="sale:EPH95_09420"/>
<sequence length="507" mass="59352">MLHLQEVLPMMSKMYLSRTVDSFLKGVKLSHEEEMRDIIIKNIDEFKNTERVKRNLNFRTTERDVTLLNRLILKCLLSSENYILTDKQIHEKVFALQSQILMDSKDESYITAKIDPMSNRIYTAVLNTAWKKDEALNAHEINILYTLRDELDLSIRDHYLMESKIGRFPQKGNKLHSARHIDQALKDLQLRGIVLRFKSDETYYVIPNDIVRVVRYEMGEELRSESFNQLLNNLNVSQLRSILTSMNINASGKKENLIERTLKYDIRPSQVLAHFNNPELTQLLRTLEGVNVSGTKEEKIKNIIDYYENVTVRVDSDPTDGRSVYYDFFEELASRNYKVLRTNKVIDKDANVEKYFEEATRYLFEKKLGLQLEDMPGSKHADGKIKLNAKTSVLWDNKSTEQPYTFPEDHVEQFLGYIRSEKTKVSMFLIIAYEFTAESINQAQKLKVFSEDDVGVALIRAEDLKFVAENWRDYSGQKNPSFDLQVFNLTQVLDRKLLSNRMDWIMK</sequence>
<protein>
    <recommendedName>
        <fullName evidence="1">SAP domain-containing protein</fullName>
    </recommendedName>
</protein>
<reference evidence="3" key="1">
    <citation type="submission" date="2019-01" db="EMBL/GenBank/DDBJ databases">
        <title>Genomic analysis of Salicibibacter sp. NKC3-5.</title>
        <authorList>
            <person name="Oh Y.J."/>
        </authorList>
    </citation>
    <scope>NUCLEOTIDE SEQUENCE [LARGE SCALE GENOMIC DNA]</scope>
    <source>
        <strain evidence="3">NKC3-5</strain>
    </source>
</reference>
<evidence type="ECO:0000259" key="1">
    <source>
        <dbReference type="PROSITE" id="PS50800"/>
    </source>
</evidence>
<dbReference type="InterPro" id="IPR036361">
    <property type="entry name" value="SAP_dom_sf"/>
</dbReference>
<organism evidence="2 3">
    <name type="scientific">Salicibibacter halophilus</name>
    <dbReference type="NCBI Taxonomy" id="2502791"/>
    <lineage>
        <taxon>Bacteria</taxon>
        <taxon>Bacillati</taxon>
        <taxon>Bacillota</taxon>
        <taxon>Bacilli</taxon>
        <taxon>Bacillales</taxon>
        <taxon>Bacillaceae</taxon>
        <taxon>Salicibibacter</taxon>
    </lineage>
</organism>
<dbReference type="OrthoDB" id="232872at2"/>
<dbReference type="Proteomes" id="UP000319756">
    <property type="component" value="Chromosome"/>
</dbReference>
<dbReference type="EMBL" id="CP035485">
    <property type="protein sequence ID" value="QDI91369.1"/>
    <property type="molecule type" value="Genomic_DNA"/>
</dbReference>
<dbReference type="SUPFAM" id="SSF68906">
    <property type="entry name" value="SAP domain"/>
    <property type="match status" value="1"/>
</dbReference>
<feature type="domain" description="SAP" evidence="1">
    <location>
        <begin position="231"/>
        <end position="265"/>
    </location>
</feature>
<dbReference type="Gene3D" id="3.40.91.30">
    <property type="match status" value="1"/>
</dbReference>
<dbReference type="InterPro" id="IPR003034">
    <property type="entry name" value="SAP_dom"/>
</dbReference>
<keyword evidence="3" id="KW-1185">Reference proteome</keyword>
<evidence type="ECO:0000313" key="2">
    <source>
        <dbReference type="EMBL" id="QDI91369.1"/>
    </source>
</evidence>
<dbReference type="SMART" id="SM00513">
    <property type="entry name" value="SAP"/>
    <property type="match status" value="2"/>
</dbReference>